<dbReference type="Proteomes" id="UP000815677">
    <property type="component" value="Unassembled WGS sequence"/>
</dbReference>
<dbReference type="EMBL" id="DF839197">
    <property type="protein sequence ID" value="GAT43577.1"/>
    <property type="molecule type" value="Genomic_DNA"/>
</dbReference>
<name>A0ABQ0KXD0_MYCCL</name>
<sequence>MLSQMFLRVAPTSDLRLTAAKRTPPSGSRLLLLSTPVLGHQREKHPTRTVVSPSASAFVAVGNDSPSRRSVGVAGERRRDGSLAILIVAALHHLHHPRPQARRARRLLDGKSAKKNTLVLHVGVRVFRNAHQGRRVVILVRLRDEVCRGCIGKAEAQVAADTPSLTRNRRDHLGQGLVAAGDDEECVATIGGGQEPEGFREGVPSFCMLLDVVKEVVDWDEVLARRTVG</sequence>
<keyword evidence="2" id="KW-1185">Reference proteome</keyword>
<protein>
    <submittedName>
        <fullName evidence="1">Uncharacterized protein</fullName>
    </submittedName>
</protein>
<proteinExistence type="predicted"/>
<evidence type="ECO:0000313" key="1">
    <source>
        <dbReference type="EMBL" id="GAT43577.1"/>
    </source>
</evidence>
<gene>
    <name evidence="1" type="ORF">MCHLO_01251</name>
</gene>
<evidence type="ECO:0000313" key="2">
    <source>
        <dbReference type="Proteomes" id="UP000815677"/>
    </source>
</evidence>
<organism evidence="1 2">
    <name type="scientific">Mycena chlorophos</name>
    <name type="common">Agaric fungus</name>
    <name type="synonym">Agaricus chlorophos</name>
    <dbReference type="NCBI Taxonomy" id="658473"/>
    <lineage>
        <taxon>Eukaryota</taxon>
        <taxon>Fungi</taxon>
        <taxon>Dikarya</taxon>
        <taxon>Basidiomycota</taxon>
        <taxon>Agaricomycotina</taxon>
        <taxon>Agaricomycetes</taxon>
        <taxon>Agaricomycetidae</taxon>
        <taxon>Agaricales</taxon>
        <taxon>Marasmiineae</taxon>
        <taxon>Mycenaceae</taxon>
        <taxon>Mycena</taxon>
    </lineage>
</organism>
<reference evidence="1" key="1">
    <citation type="submission" date="2014-09" db="EMBL/GenBank/DDBJ databases">
        <title>Genome sequence of the luminous mushroom Mycena chlorophos for searching fungal bioluminescence genes.</title>
        <authorList>
            <person name="Tanaka Y."/>
            <person name="Kasuga D."/>
            <person name="Oba Y."/>
            <person name="Hase S."/>
            <person name="Sato K."/>
            <person name="Oba Y."/>
            <person name="Sakakibara Y."/>
        </authorList>
    </citation>
    <scope>NUCLEOTIDE SEQUENCE</scope>
</reference>
<accession>A0ABQ0KXD0</accession>